<name>A0A835N0Y0_9ROSI</name>
<protein>
    <submittedName>
        <fullName evidence="2">Uncharacterized protein</fullName>
    </submittedName>
</protein>
<evidence type="ECO:0000313" key="3">
    <source>
        <dbReference type="Proteomes" id="UP000657918"/>
    </source>
</evidence>
<dbReference type="OrthoDB" id="449052at2759"/>
<reference evidence="2 3" key="1">
    <citation type="submission" date="2020-10" db="EMBL/GenBank/DDBJ databases">
        <title>Plant Genome Project.</title>
        <authorList>
            <person name="Zhang R.-G."/>
        </authorList>
    </citation>
    <scope>NUCLEOTIDE SEQUENCE [LARGE SCALE GENOMIC DNA]</scope>
    <source>
        <strain evidence="2">FAFU-HL-1</strain>
        <tissue evidence="2">Leaf</tissue>
    </source>
</reference>
<accession>A0A835N0Y0</accession>
<gene>
    <name evidence="2" type="ORF">SADUNF_Sadunf04G0112300</name>
</gene>
<evidence type="ECO:0000313" key="2">
    <source>
        <dbReference type="EMBL" id="KAF9684380.1"/>
    </source>
</evidence>
<dbReference type="AlphaFoldDB" id="A0A835N0Y0"/>
<dbReference type="Proteomes" id="UP000657918">
    <property type="component" value="Chromosome 4"/>
</dbReference>
<organism evidence="2 3">
    <name type="scientific">Salix dunnii</name>
    <dbReference type="NCBI Taxonomy" id="1413687"/>
    <lineage>
        <taxon>Eukaryota</taxon>
        <taxon>Viridiplantae</taxon>
        <taxon>Streptophyta</taxon>
        <taxon>Embryophyta</taxon>
        <taxon>Tracheophyta</taxon>
        <taxon>Spermatophyta</taxon>
        <taxon>Magnoliopsida</taxon>
        <taxon>eudicotyledons</taxon>
        <taxon>Gunneridae</taxon>
        <taxon>Pentapetalae</taxon>
        <taxon>rosids</taxon>
        <taxon>fabids</taxon>
        <taxon>Malpighiales</taxon>
        <taxon>Salicaceae</taxon>
        <taxon>Saliceae</taxon>
        <taxon>Salix</taxon>
    </lineage>
</organism>
<feature type="signal peptide" evidence="1">
    <location>
        <begin position="1"/>
        <end position="15"/>
    </location>
</feature>
<feature type="chain" id="PRO_5033033997" evidence="1">
    <location>
        <begin position="16"/>
        <end position="122"/>
    </location>
</feature>
<comment type="caution">
    <text evidence="2">The sequence shown here is derived from an EMBL/GenBank/DDBJ whole genome shotgun (WGS) entry which is preliminary data.</text>
</comment>
<sequence length="122" mass="13438">MVNVIGLWNLPAATCSSCVVLPAKPSVFDVALCCHYLLNVNLNAVIQLLQSSGLEWFDSIADNVLSEFRCTLKKQYLIIFESEEDVDLAHGDYSSAEALHILWQGRIGVVAVVNRENMEAIG</sequence>
<evidence type="ECO:0000256" key="1">
    <source>
        <dbReference type="SAM" id="SignalP"/>
    </source>
</evidence>
<keyword evidence="1" id="KW-0732">Signal</keyword>
<keyword evidence="3" id="KW-1185">Reference proteome</keyword>
<proteinExistence type="predicted"/>
<dbReference type="EMBL" id="JADGMS010000004">
    <property type="protein sequence ID" value="KAF9684380.1"/>
    <property type="molecule type" value="Genomic_DNA"/>
</dbReference>